<evidence type="ECO:0000256" key="7">
    <source>
        <dbReference type="ARBA" id="ARBA00023125"/>
    </source>
</evidence>
<dbReference type="SUPFAM" id="SSF57667">
    <property type="entry name" value="beta-beta-alpha zinc fingers"/>
    <property type="match status" value="4"/>
</dbReference>
<dbReference type="EnsemblMetazoa" id="ASIC005880-RA">
    <property type="protein sequence ID" value="ASIC005880-PA"/>
    <property type="gene ID" value="ASIC005880"/>
</dbReference>
<evidence type="ECO:0000256" key="8">
    <source>
        <dbReference type="ARBA" id="ARBA00023163"/>
    </source>
</evidence>
<feature type="domain" description="C2H2-type" evidence="12">
    <location>
        <begin position="255"/>
        <end position="283"/>
    </location>
</feature>
<evidence type="ECO:0000256" key="5">
    <source>
        <dbReference type="ARBA" id="ARBA00022833"/>
    </source>
</evidence>
<feature type="domain" description="C2H2-type" evidence="12">
    <location>
        <begin position="312"/>
        <end position="339"/>
    </location>
</feature>
<dbReference type="OMA" id="NETHYIC"/>
<dbReference type="Gene3D" id="3.30.160.60">
    <property type="entry name" value="Classic Zinc Finger"/>
    <property type="match status" value="6"/>
</dbReference>
<dbReference type="FunFam" id="3.30.160.60:FF:000086">
    <property type="entry name" value="transcription factor E4F1 isoform X1"/>
    <property type="match status" value="1"/>
</dbReference>
<feature type="region of interest" description="Disordered" evidence="11">
    <location>
        <begin position="133"/>
        <end position="212"/>
    </location>
</feature>
<dbReference type="VEuPathDB" id="VectorBase:ASIC005880"/>
<feature type="domain" description="C2H2-type" evidence="12">
    <location>
        <begin position="220"/>
        <end position="247"/>
    </location>
</feature>
<keyword evidence="6" id="KW-0805">Transcription regulation</keyword>
<dbReference type="PROSITE" id="PS50157">
    <property type="entry name" value="ZINC_FINGER_C2H2_2"/>
    <property type="match status" value="7"/>
</dbReference>
<feature type="compositionally biased region" description="Basic and acidic residues" evidence="11">
    <location>
        <begin position="161"/>
        <end position="175"/>
    </location>
</feature>
<dbReference type="VEuPathDB" id="VectorBase:ASIS013530"/>
<dbReference type="STRING" id="74873.A0A084VKI3"/>
<dbReference type="EMBL" id="ATLV01014225">
    <property type="status" value="NOT_ANNOTATED_CDS"/>
    <property type="molecule type" value="Genomic_DNA"/>
</dbReference>
<dbReference type="GO" id="GO:0010468">
    <property type="term" value="P:regulation of gene expression"/>
    <property type="evidence" value="ECO:0007669"/>
    <property type="project" value="TreeGrafter"/>
</dbReference>
<feature type="compositionally biased region" description="Acidic residues" evidence="11">
    <location>
        <begin position="149"/>
        <end position="160"/>
    </location>
</feature>
<dbReference type="InterPro" id="IPR050331">
    <property type="entry name" value="Zinc_finger"/>
</dbReference>
<evidence type="ECO:0000256" key="2">
    <source>
        <dbReference type="ARBA" id="ARBA00022723"/>
    </source>
</evidence>
<evidence type="ECO:0000256" key="1">
    <source>
        <dbReference type="ARBA" id="ARBA00004123"/>
    </source>
</evidence>
<feature type="domain" description="C2H2-type" evidence="12">
    <location>
        <begin position="395"/>
        <end position="423"/>
    </location>
</feature>
<evidence type="ECO:0000256" key="3">
    <source>
        <dbReference type="ARBA" id="ARBA00022737"/>
    </source>
</evidence>
<evidence type="ECO:0000256" key="10">
    <source>
        <dbReference type="PROSITE-ProRule" id="PRU00042"/>
    </source>
</evidence>
<dbReference type="GO" id="GO:0005634">
    <property type="term" value="C:nucleus"/>
    <property type="evidence" value="ECO:0007669"/>
    <property type="project" value="UniProtKB-SubCell"/>
</dbReference>
<dbReference type="GO" id="GO:0003677">
    <property type="term" value="F:DNA binding"/>
    <property type="evidence" value="ECO:0007669"/>
    <property type="project" value="UniProtKB-KW"/>
</dbReference>
<comment type="subcellular location">
    <subcellularLocation>
        <location evidence="1">Nucleus</location>
    </subcellularLocation>
</comment>
<dbReference type="SMART" id="SM00355">
    <property type="entry name" value="ZnF_C2H2"/>
    <property type="match status" value="7"/>
</dbReference>
<accession>A0A084VKI3</accession>
<keyword evidence="9" id="KW-0539">Nucleus</keyword>
<dbReference type="OrthoDB" id="6077919at2759"/>
<evidence type="ECO:0000256" key="9">
    <source>
        <dbReference type="ARBA" id="ARBA00023242"/>
    </source>
</evidence>
<evidence type="ECO:0000313" key="15">
    <source>
        <dbReference type="Proteomes" id="UP000030765"/>
    </source>
</evidence>
<feature type="domain" description="C2H2-type" evidence="12">
    <location>
        <begin position="367"/>
        <end position="394"/>
    </location>
</feature>
<dbReference type="InterPro" id="IPR036236">
    <property type="entry name" value="Znf_C2H2_sf"/>
</dbReference>
<evidence type="ECO:0000256" key="11">
    <source>
        <dbReference type="SAM" id="MobiDB-lite"/>
    </source>
</evidence>
<protein>
    <submittedName>
        <fullName evidence="13">AGAP009010-PA-like protein</fullName>
    </submittedName>
</protein>
<feature type="domain" description="C2H2-type" evidence="12">
    <location>
        <begin position="284"/>
        <end position="311"/>
    </location>
</feature>
<dbReference type="Proteomes" id="UP000030765">
    <property type="component" value="Unassembled WGS sequence"/>
</dbReference>
<keyword evidence="2" id="KW-0479">Metal-binding</keyword>
<keyword evidence="15" id="KW-1185">Reference proteome</keyword>
<dbReference type="PANTHER" id="PTHR16515">
    <property type="entry name" value="PR DOMAIN ZINC FINGER PROTEIN"/>
    <property type="match status" value="1"/>
</dbReference>
<dbReference type="VEuPathDB" id="VectorBase:ASIS016287"/>
<dbReference type="PROSITE" id="PS00028">
    <property type="entry name" value="ZINC_FINGER_C2H2_1"/>
    <property type="match status" value="7"/>
</dbReference>
<keyword evidence="3" id="KW-0677">Repeat</keyword>
<sequence length="509" mass="58192">MENRLQITVRFQISEIGRDALSLCEECCKFVNKLERFKERCEETDRLFIYLSNFNNIEMSTRELKKIRSRYLGMSDLGDGADSNQEDIDSEAQHLTTAIEGIDHNEENAKGNSAEDPIATFVEFKVEQVEQVDTSTINITPERTASDTEQWEPNELEYEDDRSAEYSDPPSRDEKLEEIEAVSTEPMAEPQTSSDDVDKTSPKSSDALPAGERKGKRRTFQCGICLKTFNSCSLMKEHEDTHFPKHNLYFPDNEFTCPICDKKFRRAINVKAHVRLVHDGIKPFICEECGRAFGSKGALKEHYVVHSDARPFKCPKCPLTFKNQSRLKTHEDVHNETHYICPYCGLQLKTKRTLNMHMLVHSDLRKHKCEYCGKEYKRSKALKIHLILHTGLRPYQCQFCDQTFTNGSNCRSHKKKHHPHELAALEAAGGHAPASNIPKLESLKPKPKRARGSTVIIPETQDKTEEPDLKVEVVELAPIVETSNVKEKNTILNTSLKLRSKKKARRSIV</sequence>
<evidence type="ECO:0000313" key="13">
    <source>
        <dbReference type="EMBL" id="KFB38477.1"/>
    </source>
</evidence>
<evidence type="ECO:0000256" key="4">
    <source>
        <dbReference type="ARBA" id="ARBA00022771"/>
    </source>
</evidence>
<keyword evidence="7" id="KW-0238">DNA-binding</keyword>
<dbReference type="EMBL" id="KE524948">
    <property type="protein sequence ID" value="KFB38477.1"/>
    <property type="molecule type" value="Genomic_DNA"/>
</dbReference>
<name>A0A084VKI3_ANOSI</name>
<dbReference type="AlphaFoldDB" id="A0A084VKI3"/>
<proteinExistence type="predicted"/>
<dbReference type="InterPro" id="IPR013087">
    <property type="entry name" value="Znf_C2H2_type"/>
</dbReference>
<evidence type="ECO:0000313" key="14">
    <source>
        <dbReference type="EnsemblMetazoa" id="ASIC005880-PA"/>
    </source>
</evidence>
<keyword evidence="8" id="KW-0804">Transcription</keyword>
<evidence type="ECO:0000259" key="12">
    <source>
        <dbReference type="PROSITE" id="PS50157"/>
    </source>
</evidence>
<keyword evidence="5" id="KW-0862">Zinc</keyword>
<reference evidence="14" key="2">
    <citation type="submission" date="2020-05" db="UniProtKB">
        <authorList>
            <consortium name="EnsemblMetazoa"/>
        </authorList>
    </citation>
    <scope>IDENTIFICATION</scope>
</reference>
<dbReference type="GO" id="GO:0008270">
    <property type="term" value="F:zinc ion binding"/>
    <property type="evidence" value="ECO:0007669"/>
    <property type="project" value="UniProtKB-KW"/>
</dbReference>
<evidence type="ECO:0000256" key="6">
    <source>
        <dbReference type="ARBA" id="ARBA00023015"/>
    </source>
</evidence>
<gene>
    <name evidence="13" type="ORF">ZHAS_00005880</name>
</gene>
<reference evidence="13 15" key="1">
    <citation type="journal article" date="2014" name="BMC Genomics">
        <title>Genome sequence of Anopheles sinensis provides insight into genetics basis of mosquito competence for malaria parasites.</title>
        <authorList>
            <person name="Zhou D."/>
            <person name="Zhang D."/>
            <person name="Ding G."/>
            <person name="Shi L."/>
            <person name="Hou Q."/>
            <person name="Ye Y."/>
            <person name="Xu Y."/>
            <person name="Zhou H."/>
            <person name="Xiong C."/>
            <person name="Li S."/>
            <person name="Yu J."/>
            <person name="Hong S."/>
            <person name="Yu X."/>
            <person name="Zou P."/>
            <person name="Chen C."/>
            <person name="Chang X."/>
            <person name="Wang W."/>
            <person name="Lv Y."/>
            <person name="Sun Y."/>
            <person name="Ma L."/>
            <person name="Shen B."/>
            <person name="Zhu C."/>
        </authorList>
    </citation>
    <scope>NUCLEOTIDE SEQUENCE [LARGE SCALE GENOMIC DNA]</scope>
</reference>
<feature type="compositionally biased region" description="Polar residues" evidence="11">
    <location>
        <begin position="133"/>
        <end position="143"/>
    </location>
</feature>
<organism evidence="13">
    <name type="scientific">Anopheles sinensis</name>
    <name type="common">Mosquito</name>
    <dbReference type="NCBI Taxonomy" id="74873"/>
    <lineage>
        <taxon>Eukaryota</taxon>
        <taxon>Metazoa</taxon>
        <taxon>Ecdysozoa</taxon>
        <taxon>Arthropoda</taxon>
        <taxon>Hexapoda</taxon>
        <taxon>Insecta</taxon>
        <taxon>Pterygota</taxon>
        <taxon>Neoptera</taxon>
        <taxon>Endopterygota</taxon>
        <taxon>Diptera</taxon>
        <taxon>Nematocera</taxon>
        <taxon>Culicoidea</taxon>
        <taxon>Culicidae</taxon>
        <taxon>Anophelinae</taxon>
        <taxon>Anopheles</taxon>
    </lineage>
</organism>
<keyword evidence="4 10" id="KW-0863">Zinc-finger</keyword>
<feature type="domain" description="C2H2-type" evidence="12">
    <location>
        <begin position="339"/>
        <end position="366"/>
    </location>
</feature>
<dbReference type="Pfam" id="PF00096">
    <property type="entry name" value="zf-C2H2"/>
    <property type="match status" value="5"/>
</dbReference>
<dbReference type="PANTHER" id="PTHR16515:SF49">
    <property type="entry name" value="GASTRULA ZINC FINGER PROTEIN XLCGF49.1-LIKE-RELATED"/>
    <property type="match status" value="1"/>
</dbReference>
<feature type="region of interest" description="Disordered" evidence="11">
    <location>
        <begin position="429"/>
        <end position="453"/>
    </location>
</feature>